<evidence type="ECO:0000313" key="2">
    <source>
        <dbReference type="Proteomes" id="UP000466730"/>
    </source>
</evidence>
<keyword evidence="2" id="KW-1185">Reference proteome</keyword>
<name>A0A844BAM4_9RHOB</name>
<dbReference type="AlphaFoldDB" id="A0A844BAM4"/>
<evidence type="ECO:0000313" key="1">
    <source>
        <dbReference type="EMBL" id="MRH22640.1"/>
    </source>
</evidence>
<gene>
    <name evidence="1" type="ORF">GH815_16810</name>
</gene>
<dbReference type="EMBL" id="WJPO01000035">
    <property type="protein sequence ID" value="MRH22640.1"/>
    <property type="molecule type" value="Genomic_DNA"/>
</dbReference>
<dbReference type="NCBIfam" id="NF047331">
    <property type="entry name" value="phage_HTJ"/>
    <property type="match status" value="1"/>
</dbReference>
<comment type="caution">
    <text evidence="1">The sequence shown here is derived from an EMBL/GenBank/DDBJ whole genome shotgun (WGS) entry which is preliminary data.</text>
</comment>
<protein>
    <recommendedName>
        <fullName evidence="3">GpW protein</fullName>
    </recommendedName>
</protein>
<proteinExistence type="predicted"/>
<sequence>MEPEELVSLRDALLRARATGTRSVDYDGKRVTYATDAEMATALADLERRINASTRPRPGAVRFTTSKGV</sequence>
<accession>A0A844BAM4</accession>
<evidence type="ECO:0008006" key="3">
    <source>
        <dbReference type="Google" id="ProtNLM"/>
    </source>
</evidence>
<dbReference type="Proteomes" id="UP000466730">
    <property type="component" value="Unassembled WGS sequence"/>
</dbReference>
<reference evidence="1 2" key="1">
    <citation type="submission" date="2019-11" db="EMBL/GenBank/DDBJ databases">
        <title>Draft Whole-Genome sequence of the marine photosynthetic bacterium Rhodovulum strictum DSM 11289.</title>
        <authorList>
            <person name="Kyndt J.A."/>
            <person name="Meyer T.E."/>
        </authorList>
    </citation>
    <scope>NUCLEOTIDE SEQUENCE [LARGE SCALE GENOMIC DNA]</scope>
    <source>
        <strain evidence="1 2">DSM 11289</strain>
    </source>
</reference>
<organism evidence="1 2">
    <name type="scientific">Rhodovulum strictum</name>
    <dbReference type="NCBI Taxonomy" id="58314"/>
    <lineage>
        <taxon>Bacteria</taxon>
        <taxon>Pseudomonadati</taxon>
        <taxon>Pseudomonadota</taxon>
        <taxon>Alphaproteobacteria</taxon>
        <taxon>Rhodobacterales</taxon>
        <taxon>Paracoccaceae</taxon>
        <taxon>Rhodovulum</taxon>
    </lineage>
</organism>